<feature type="region of interest" description="Disordered" evidence="1">
    <location>
        <begin position="1"/>
        <end position="45"/>
    </location>
</feature>
<dbReference type="InterPro" id="IPR029071">
    <property type="entry name" value="Ubiquitin-like_domsf"/>
</dbReference>
<keyword evidence="4" id="KW-1185">Reference proteome</keyword>
<sequence length="164" mass="17714">MSPRPSTDAAAAPVATADVPAPTATPAPAVPTPTPPPREPEPPHPMVHLRVLIISGQFHTFSFEPETTVGRMKELIWSMWPSDPGQPPSPTWLRVLYSGRVLSDDSTLTETTIVHLSIRSFSVHNDDPDTKKNGFARATSRQSASHSVRNAQGEDVAGCKCIIM</sequence>
<organism evidence="3 4">
    <name type="scientific">Vanrija albida</name>
    <dbReference type="NCBI Taxonomy" id="181172"/>
    <lineage>
        <taxon>Eukaryota</taxon>
        <taxon>Fungi</taxon>
        <taxon>Dikarya</taxon>
        <taxon>Basidiomycota</taxon>
        <taxon>Agaricomycotina</taxon>
        <taxon>Tremellomycetes</taxon>
        <taxon>Trichosporonales</taxon>
        <taxon>Trichosporonaceae</taxon>
        <taxon>Vanrija</taxon>
    </lineage>
</organism>
<dbReference type="SUPFAM" id="SSF54236">
    <property type="entry name" value="Ubiquitin-like"/>
    <property type="match status" value="1"/>
</dbReference>
<gene>
    <name evidence="3" type="ORF">Q8F55_008890</name>
</gene>
<dbReference type="Proteomes" id="UP001565368">
    <property type="component" value="Unassembled WGS sequence"/>
</dbReference>
<dbReference type="Gene3D" id="3.10.20.90">
    <property type="entry name" value="Phosphatidylinositol 3-kinase Catalytic Subunit, Chain A, domain 1"/>
    <property type="match status" value="1"/>
</dbReference>
<reference evidence="3 4" key="1">
    <citation type="submission" date="2023-08" db="EMBL/GenBank/DDBJ databases">
        <title>Annotated Genome Sequence of Vanrija albida AlHP1.</title>
        <authorList>
            <person name="Herzog R."/>
        </authorList>
    </citation>
    <scope>NUCLEOTIDE SEQUENCE [LARGE SCALE GENOMIC DNA]</scope>
    <source>
        <strain evidence="3 4">AlHP1</strain>
    </source>
</reference>
<comment type="caution">
    <text evidence="3">The sequence shown here is derived from an EMBL/GenBank/DDBJ whole genome shotgun (WGS) entry which is preliminary data.</text>
</comment>
<evidence type="ECO:0000259" key="2">
    <source>
        <dbReference type="PROSITE" id="PS50053"/>
    </source>
</evidence>
<proteinExistence type="predicted"/>
<feature type="compositionally biased region" description="Pro residues" evidence="1">
    <location>
        <begin position="23"/>
        <end position="37"/>
    </location>
</feature>
<dbReference type="RefSeq" id="XP_069205208.1">
    <property type="nucleotide sequence ID" value="XM_069357271.1"/>
</dbReference>
<protein>
    <recommendedName>
        <fullName evidence="2">Ubiquitin-like domain-containing protein</fullName>
    </recommendedName>
</protein>
<dbReference type="Pfam" id="PF13881">
    <property type="entry name" value="Rad60-SLD_2"/>
    <property type="match status" value="1"/>
</dbReference>
<dbReference type="InterPro" id="IPR000626">
    <property type="entry name" value="Ubiquitin-like_dom"/>
</dbReference>
<dbReference type="EMBL" id="JBBXJM010000007">
    <property type="protein sequence ID" value="KAL1405264.1"/>
    <property type="molecule type" value="Genomic_DNA"/>
</dbReference>
<evidence type="ECO:0000313" key="4">
    <source>
        <dbReference type="Proteomes" id="UP001565368"/>
    </source>
</evidence>
<dbReference type="InterPro" id="IPR039540">
    <property type="entry name" value="UBL3-like_ubiquitin_dom"/>
</dbReference>
<evidence type="ECO:0000313" key="3">
    <source>
        <dbReference type="EMBL" id="KAL1405264.1"/>
    </source>
</evidence>
<dbReference type="PROSITE" id="PS50053">
    <property type="entry name" value="UBIQUITIN_2"/>
    <property type="match status" value="1"/>
</dbReference>
<accession>A0ABR3PS50</accession>
<feature type="domain" description="Ubiquitin-like" evidence="2">
    <location>
        <begin position="47"/>
        <end position="113"/>
    </location>
</feature>
<feature type="compositionally biased region" description="Low complexity" evidence="1">
    <location>
        <begin position="7"/>
        <end position="22"/>
    </location>
</feature>
<dbReference type="GeneID" id="95989933"/>
<evidence type="ECO:0000256" key="1">
    <source>
        <dbReference type="SAM" id="MobiDB-lite"/>
    </source>
</evidence>
<name>A0ABR3PS50_9TREE</name>